<evidence type="ECO:0000313" key="2">
    <source>
        <dbReference type="EMBL" id="PZP51564.1"/>
    </source>
</evidence>
<reference evidence="2 3" key="1">
    <citation type="submission" date="2017-11" db="EMBL/GenBank/DDBJ databases">
        <title>Infants hospitalized years apart are colonized by the same room-sourced microbial strains.</title>
        <authorList>
            <person name="Brooks B."/>
            <person name="Olm M.R."/>
            <person name="Firek B.A."/>
            <person name="Baker R."/>
            <person name="Thomas B.C."/>
            <person name="Morowitz M.J."/>
            <person name="Banfield J.F."/>
        </authorList>
    </citation>
    <scope>NUCLEOTIDE SEQUENCE [LARGE SCALE GENOMIC DNA]</scope>
    <source>
        <strain evidence="2">S2_009_000_R2_76</strain>
    </source>
</reference>
<feature type="transmembrane region" description="Helical" evidence="1">
    <location>
        <begin position="199"/>
        <end position="216"/>
    </location>
</feature>
<gene>
    <name evidence="2" type="ORF">DI598_02930</name>
</gene>
<evidence type="ECO:0000256" key="1">
    <source>
        <dbReference type="SAM" id="Phobius"/>
    </source>
</evidence>
<dbReference type="Pfam" id="PF01944">
    <property type="entry name" value="SpoIIM"/>
    <property type="match status" value="1"/>
</dbReference>
<dbReference type="Proteomes" id="UP000249645">
    <property type="component" value="Unassembled WGS sequence"/>
</dbReference>
<name>A0A2W5FBB0_9SPHI</name>
<keyword evidence="1" id="KW-1133">Transmembrane helix</keyword>
<sequence>MKESQFIKQNADKWKEMEMRVKTAQTSSASLAHDFIELTDDLAYCRTFYPNGQSLAFLNGLTRQYHQKIYINKKEDKSRFYWFWQYELPELFFQYRRFFLYSFLILVFFITLGAVSAKYDENYVRLIMGDGYVNMTLDNMKKGKPFNVYADSGQVEMFFSIAINNIKVALMSFVSGIVFGIGPILFNMQNSIMLGAFEYMFFSKGLGFESITVIFIHGTLEIWSIVIAIASGMILGAGLLFPGTYSRWQSLTRSARDGVKIVLGLVPLFIVAAFFESFVTRYADMPLVLRLLILGSSLAFLVYYFVIYPNRLHKRILNYQSEEFPSKKNNFAQWLQKKSNLEK</sequence>
<dbReference type="InterPro" id="IPR002798">
    <property type="entry name" value="SpoIIM-like"/>
</dbReference>
<dbReference type="AlphaFoldDB" id="A0A2W5FBB0"/>
<accession>A0A2W5FBB0</accession>
<keyword evidence="1" id="KW-0472">Membrane</keyword>
<feature type="transmembrane region" description="Helical" evidence="1">
    <location>
        <begin position="257"/>
        <end position="275"/>
    </location>
</feature>
<feature type="transmembrane region" description="Helical" evidence="1">
    <location>
        <begin position="98"/>
        <end position="117"/>
    </location>
</feature>
<organism evidence="2 3">
    <name type="scientific">Pseudopedobacter saltans</name>
    <dbReference type="NCBI Taxonomy" id="151895"/>
    <lineage>
        <taxon>Bacteria</taxon>
        <taxon>Pseudomonadati</taxon>
        <taxon>Bacteroidota</taxon>
        <taxon>Sphingobacteriia</taxon>
        <taxon>Sphingobacteriales</taxon>
        <taxon>Sphingobacteriaceae</taxon>
        <taxon>Pseudopedobacter</taxon>
    </lineage>
</organism>
<dbReference type="EMBL" id="QFOI01000027">
    <property type="protein sequence ID" value="PZP51564.1"/>
    <property type="molecule type" value="Genomic_DNA"/>
</dbReference>
<comment type="caution">
    <text evidence="2">The sequence shown here is derived from an EMBL/GenBank/DDBJ whole genome shotgun (WGS) entry which is preliminary data.</text>
</comment>
<keyword evidence="1" id="KW-0812">Transmembrane</keyword>
<feature type="transmembrane region" description="Helical" evidence="1">
    <location>
        <begin position="287"/>
        <end position="306"/>
    </location>
</feature>
<dbReference type="PANTHER" id="PTHR35337">
    <property type="entry name" value="SLR1478 PROTEIN"/>
    <property type="match status" value="1"/>
</dbReference>
<evidence type="ECO:0008006" key="4">
    <source>
        <dbReference type="Google" id="ProtNLM"/>
    </source>
</evidence>
<feature type="transmembrane region" description="Helical" evidence="1">
    <location>
        <begin position="166"/>
        <end position="187"/>
    </location>
</feature>
<dbReference type="PANTHER" id="PTHR35337:SF1">
    <property type="entry name" value="SLR1478 PROTEIN"/>
    <property type="match status" value="1"/>
</dbReference>
<feature type="transmembrane region" description="Helical" evidence="1">
    <location>
        <begin position="222"/>
        <end position="245"/>
    </location>
</feature>
<evidence type="ECO:0000313" key="3">
    <source>
        <dbReference type="Proteomes" id="UP000249645"/>
    </source>
</evidence>
<protein>
    <recommendedName>
        <fullName evidence="4">Stage II sporulation protein M</fullName>
    </recommendedName>
</protein>
<proteinExistence type="predicted"/>